<keyword evidence="4" id="KW-1185">Reference proteome</keyword>
<feature type="transmembrane region" description="Helical" evidence="2">
    <location>
        <begin position="139"/>
        <end position="160"/>
    </location>
</feature>
<organism evidence="3 4">
    <name type="scientific">Mycena albidolilacea</name>
    <dbReference type="NCBI Taxonomy" id="1033008"/>
    <lineage>
        <taxon>Eukaryota</taxon>
        <taxon>Fungi</taxon>
        <taxon>Dikarya</taxon>
        <taxon>Basidiomycota</taxon>
        <taxon>Agaricomycotina</taxon>
        <taxon>Agaricomycetes</taxon>
        <taxon>Agaricomycetidae</taxon>
        <taxon>Agaricales</taxon>
        <taxon>Marasmiineae</taxon>
        <taxon>Mycenaceae</taxon>
        <taxon>Mycena</taxon>
    </lineage>
</organism>
<evidence type="ECO:0000256" key="2">
    <source>
        <dbReference type="SAM" id="Phobius"/>
    </source>
</evidence>
<dbReference type="EMBL" id="JARIHO010000001">
    <property type="protein sequence ID" value="KAJ7369144.1"/>
    <property type="molecule type" value="Genomic_DNA"/>
</dbReference>
<evidence type="ECO:0000313" key="4">
    <source>
        <dbReference type="Proteomes" id="UP001218218"/>
    </source>
</evidence>
<feature type="transmembrane region" description="Helical" evidence="2">
    <location>
        <begin position="107"/>
        <end position="127"/>
    </location>
</feature>
<keyword evidence="2" id="KW-1133">Transmembrane helix</keyword>
<protein>
    <submittedName>
        <fullName evidence="3">Uncharacterized protein</fullName>
    </submittedName>
</protein>
<dbReference type="AlphaFoldDB" id="A0AAD7F593"/>
<evidence type="ECO:0000313" key="3">
    <source>
        <dbReference type="EMBL" id="KAJ7369144.1"/>
    </source>
</evidence>
<comment type="caution">
    <text evidence="3">The sequence shown here is derived from an EMBL/GenBank/DDBJ whole genome shotgun (WGS) entry which is preliminary data.</text>
</comment>
<reference evidence="3" key="1">
    <citation type="submission" date="2023-03" db="EMBL/GenBank/DDBJ databases">
        <title>Massive genome expansion in bonnet fungi (Mycena s.s.) driven by repeated elements and novel gene families across ecological guilds.</title>
        <authorList>
            <consortium name="Lawrence Berkeley National Laboratory"/>
            <person name="Harder C.B."/>
            <person name="Miyauchi S."/>
            <person name="Viragh M."/>
            <person name="Kuo A."/>
            <person name="Thoen E."/>
            <person name="Andreopoulos B."/>
            <person name="Lu D."/>
            <person name="Skrede I."/>
            <person name="Drula E."/>
            <person name="Henrissat B."/>
            <person name="Morin E."/>
            <person name="Kohler A."/>
            <person name="Barry K."/>
            <person name="LaButti K."/>
            <person name="Morin E."/>
            <person name="Salamov A."/>
            <person name="Lipzen A."/>
            <person name="Mereny Z."/>
            <person name="Hegedus B."/>
            <person name="Baldrian P."/>
            <person name="Stursova M."/>
            <person name="Weitz H."/>
            <person name="Taylor A."/>
            <person name="Grigoriev I.V."/>
            <person name="Nagy L.G."/>
            <person name="Martin F."/>
            <person name="Kauserud H."/>
        </authorList>
    </citation>
    <scope>NUCLEOTIDE SEQUENCE</scope>
    <source>
        <strain evidence="3">CBHHK002</strain>
    </source>
</reference>
<keyword evidence="2" id="KW-0812">Transmembrane</keyword>
<feature type="compositionally biased region" description="Low complexity" evidence="1">
    <location>
        <begin position="238"/>
        <end position="260"/>
    </location>
</feature>
<dbReference type="Proteomes" id="UP001218218">
    <property type="component" value="Unassembled WGS sequence"/>
</dbReference>
<name>A0AAD7F593_9AGAR</name>
<feature type="compositionally biased region" description="Acidic residues" evidence="1">
    <location>
        <begin position="329"/>
        <end position="343"/>
    </location>
</feature>
<accession>A0AAD7F593</accession>
<evidence type="ECO:0000256" key="1">
    <source>
        <dbReference type="SAM" id="MobiDB-lite"/>
    </source>
</evidence>
<feature type="compositionally biased region" description="Low complexity" evidence="1">
    <location>
        <begin position="292"/>
        <end position="328"/>
    </location>
</feature>
<proteinExistence type="predicted"/>
<sequence>MYRPVFLRRRIDIGDSAANSVAWGKKAPVYLRTMGSIDVSTVVLAAKKTYKAEVGLGFKTRLVPALPNQQQRIFIREHRLNCNGLEKEENSITQMHNEHKRDTWRRLFLIGTAPVYNFLPSFLGNVIAMVVKVGNGSAILYSGSCATTFHVIAIATTIVYSAESGENRLRIGSILTVPIPKAILARAEALLRYYIRNHKGRQRHALLRQRAAARARRANALPRAPIDFGVDFGVLSSDSDTPSSNTSSTDADTTASDSGSEWSDILGPNWRFMGDMLVDGEFSITDLDDTVDSSSSSSGRDMPDLFSVSSDSSDSGSSELDWDWSSGAEGDDEESEDSSDDSDDMNRRPRLRGWLREEVEAMYKQCYEEPHDNLPRGPSHLYHTLTALKATRADHFRQQLHVSPVTFDKLVATLELGPVFFNNSNRPQLPVDQQVAGALYRFGHDGNAASIQAVANWAT</sequence>
<feature type="region of interest" description="Disordered" evidence="1">
    <location>
        <begin position="238"/>
        <end position="262"/>
    </location>
</feature>
<feature type="region of interest" description="Disordered" evidence="1">
    <location>
        <begin position="289"/>
        <end position="347"/>
    </location>
</feature>
<gene>
    <name evidence="3" type="ORF">DFH08DRAFT_984071</name>
</gene>
<keyword evidence="2" id="KW-0472">Membrane</keyword>